<dbReference type="PANTHER" id="PTHR13693">
    <property type="entry name" value="CLASS II AMINOTRANSFERASE/8-AMINO-7-OXONONANOATE SYNTHASE"/>
    <property type="match status" value="1"/>
</dbReference>
<dbReference type="STRING" id="861299.J421_0795"/>
<dbReference type="InParanoid" id="W0RD13"/>
<evidence type="ECO:0000313" key="6">
    <source>
        <dbReference type="EMBL" id="AHG88332.1"/>
    </source>
</evidence>
<dbReference type="Pfam" id="PF00155">
    <property type="entry name" value="Aminotran_1_2"/>
    <property type="match status" value="1"/>
</dbReference>
<evidence type="ECO:0000259" key="5">
    <source>
        <dbReference type="Pfam" id="PF00155"/>
    </source>
</evidence>
<sequence>MTLAHKLVDDSYGPPTAAPRKTLFDKAASYTAAREVQAAGVYPYYAPIEESTTSEVRIGGQWKVMLGSNNYLGLTHHPEVLAACERALHKYGSGSTGSRLLNGTLDLHGELEHRLAKLFRKEAALVFTTGFQVSLGVIATLVGRGDHAFLDKLDHACIVDGARLALGEVHRYAHNDIAQLERQLAAAPEEAGKLVVTDGVFSMEGTIADLPGLCEVTRRHGAALLVDDAHALGVLGEDGSGTARHFGLDDQVDMVMATFSKSLASVGGVVAGPEDALHYLRHHARALIFTASMPPASVAGTLAALDIMAKEPERRTRLWANTRRMSEGLRAAGLDAGPGETPIIPVVVGALPRTLKIWRFLFDAGVFVHPVVPPAVPPNECKIRLSMTAEHTFEQIDRVVEAFAEAVKRVPA</sequence>
<organism evidence="6 7">
    <name type="scientific">Gemmatirosa kalamazoonensis</name>
    <dbReference type="NCBI Taxonomy" id="861299"/>
    <lineage>
        <taxon>Bacteria</taxon>
        <taxon>Pseudomonadati</taxon>
        <taxon>Gemmatimonadota</taxon>
        <taxon>Gemmatimonadia</taxon>
        <taxon>Gemmatimonadales</taxon>
        <taxon>Gemmatimonadaceae</taxon>
        <taxon>Gemmatirosa</taxon>
    </lineage>
</organism>
<proteinExistence type="inferred from homology"/>
<dbReference type="InterPro" id="IPR015424">
    <property type="entry name" value="PyrdxlP-dep_Trfase"/>
</dbReference>
<comment type="cofactor">
    <cofactor evidence="1 4">
        <name>pyridoxal 5'-phosphate</name>
        <dbReference type="ChEBI" id="CHEBI:597326"/>
    </cofactor>
</comment>
<keyword evidence="6" id="KW-0032">Aminotransferase</keyword>
<reference evidence="6 7" key="1">
    <citation type="journal article" date="2014" name="Genome Announc.">
        <title>Genome Sequence and Methylome of Soil Bacterium Gemmatirosa kalamazoonensis KBS708T, a Member of the Rarely Cultivated Gemmatimonadetes Phylum.</title>
        <authorList>
            <person name="Debruyn J.M."/>
            <person name="Radosevich M."/>
            <person name="Wommack K.E."/>
            <person name="Polson S.W."/>
            <person name="Hauser L.J."/>
            <person name="Fawaz M.N."/>
            <person name="Korlach J."/>
            <person name="Tsai Y.C."/>
        </authorList>
    </citation>
    <scope>NUCLEOTIDE SEQUENCE [LARGE SCALE GENOMIC DNA]</scope>
    <source>
        <strain evidence="6 7">KBS708</strain>
    </source>
</reference>
<gene>
    <name evidence="6" type="ORF">J421_0795</name>
</gene>
<dbReference type="PROSITE" id="PS00599">
    <property type="entry name" value="AA_TRANSFER_CLASS_2"/>
    <property type="match status" value="1"/>
</dbReference>
<dbReference type="Gene3D" id="3.90.1150.10">
    <property type="entry name" value="Aspartate Aminotransferase, domain 1"/>
    <property type="match status" value="1"/>
</dbReference>
<keyword evidence="7" id="KW-1185">Reference proteome</keyword>
<protein>
    <submittedName>
        <fullName evidence="6">Aminotransferase class I and II</fullName>
    </submittedName>
</protein>
<dbReference type="InterPro" id="IPR050087">
    <property type="entry name" value="AON_synthase_class-II"/>
</dbReference>
<dbReference type="eggNOG" id="COG0156">
    <property type="taxonomic scope" value="Bacteria"/>
</dbReference>
<dbReference type="InterPro" id="IPR015421">
    <property type="entry name" value="PyrdxlP-dep_Trfase_major"/>
</dbReference>
<dbReference type="EMBL" id="CP007128">
    <property type="protein sequence ID" value="AHG88332.1"/>
    <property type="molecule type" value="Genomic_DNA"/>
</dbReference>
<dbReference type="PATRIC" id="fig|861299.3.peg.809"/>
<evidence type="ECO:0000256" key="2">
    <source>
        <dbReference type="ARBA" id="ARBA00022679"/>
    </source>
</evidence>
<evidence type="ECO:0000256" key="1">
    <source>
        <dbReference type="ARBA" id="ARBA00001933"/>
    </source>
</evidence>
<dbReference type="InterPro" id="IPR004839">
    <property type="entry name" value="Aminotransferase_I/II_large"/>
</dbReference>
<dbReference type="CDD" id="cd06454">
    <property type="entry name" value="KBL_like"/>
    <property type="match status" value="1"/>
</dbReference>
<feature type="domain" description="Aminotransferase class I/classII large" evidence="5">
    <location>
        <begin position="63"/>
        <end position="403"/>
    </location>
</feature>
<dbReference type="GO" id="GO:0030170">
    <property type="term" value="F:pyridoxal phosphate binding"/>
    <property type="evidence" value="ECO:0007669"/>
    <property type="project" value="InterPro"/>
</dbReference>
<dbReference type="OrthoDB" id="9807157at2"/>
<dbReference type="KEGG" id="gba:J421_0795"/>
<dbReference type="RefSeq" id="WP_104022226.1">
    <property type="nucleotide sequence ID" value="NZ_CP007128.1"/>
</dbReference>
<dbReference type="AlphaFoldDB" id="W0RD13"/>
<name>W0RD13_9BACT</name>
<dbReference type="Gene3D" id="3.40.640.10">
    <property type="entry name" value="Type I PLP-dependent aspartate aminotransferase-like (Major domain)"/>
    <property type="match status" value="1"/>
</dbReference>
<keyword evidence="2 6" id="KW-0808">Transferase</keyword>
<evidence type="ECO:0000256" key="4">
    <source>
        <dbReference type="RuleBase" id="RU003693"/>
    </source>
</evidence>
<accession>W0RD13</accession>
<dbReference type="Proteomes" id="UP000019151">
    <property type="component" value="Chromosome"/>
</dbReference>
<comment type="similarity">
    <text evidence="4">Belongs to the class-II pyridoxal-phosphate-dependent aminotransferase family.</text>
</comment>
<evidence type="ECO:0000313" key="7">
    <source>
        <dbReference type="Proteomes" id="UP000019151"/>
    </source>
</evidence>
<keyword evidence="3 4" id="KW-0663">Pyridoxal phosphate</keyword>
<dbReference type="SUPFAM" id="SSF53383">
    <property type="entry name" value="PLP-dependent transferases"/>
    <property type="match status" value="1"/>
</dbReference>
<dbReference type="GO" id="GO:0008483">
    <property type="term" value="F:transaminase activity"/>
    <property type="evidence" value="ECO:0007669"/>
    <property type="project" value="UniProtKB-KW"/>
</dbReference>
<dbReference type="InterPro" id="IPR015422">
    <property type="entry name" value="PyrdxlP-dep_Trfase_small"/>
</dbReference>
<dbReference type="PANTHER" id="PTHR13693:SF3">
    <property type="entry name" value="LD36009P"/>
    <property type="match status" value="1"/>
</dbReference>
<evidence type="ECO:0000256" key="3">
    <source>
        <dbReference type="ARBA" id="ARBA00022898"/>
    </source>
</evidence>
<dbReference type="HOGENOM" id="CLU_015846_11_0_0"/>
<dbReference type="InterPro" id="IPR001917">
    <property type="entry name" value="Aminotrans_II_pyridoxalP_BS"/>
</dbReference>